<gene>
    <name evidence="1" type="ORF">CA163_36720</name>
</gene>
<feature type="non-terminal residue" evidence="1">
    <location>
        <position position="84"/>
    </location>
</feature>
<evidence type="ECO:0000313" key="1">
    <source>
        <dbReference type="EMBL" id="OXE27897.1"/>
    </source>
</evidence>
<dbReference type="InterPro" id="IPR017853">
    <property type="entry name" value="GH"/>
</dbReference>
<dbReference type="Proteomes" id="UP000214596">
    <property type="component" value="Unassembled WGS sequence"/>
</dbReference>
<proteinExistence type="predicted"/>
<feature type="non-terminal residue" evidence="1">
    <location>
        <position position="1"/>
    </location>
</feature>
<dbReference type="EMBL" id="NIXT01004958">
    <property type="protein sequence ID" value="OXE27897.1"/>
    <property type="molecule type" value="Genomic_DNA"/>
</dbReference>
<dbReference type="AlphaFoldDB" id="A0A227J055"/>
<name>A0A227J055_VIBPH</name>
<accession>A0A227J055</accession>
<dbReference type="Gene3D" id="3.20.20.80">
    <property type="entry name" value="Glycosidases"/>
    <property type="match status" value="1"/>
</dbReference>
<dbReference type="GO" id="GO:0005975">
    <property type="term" value="P:carbohydrate metabolic process"/>
    <property type="evidence" value="ECO:0007669"/>
    <property type="project" value="InterPro"/>
</dbReference>
<organism evidence="1 2">
    <name type="scientific">Vibrio parahaemolyticus</name>
    <dbReference type="NCBI Taxonomy" id="670"/>
    <lineage>
        <taxon>Bacteria</taxon>
        <taxon>Pseudomonadati</taxon>
        <taxon>Pseudomonadota</taxon>
        <taxon>Gammaproteobacteria</taxon>
        <taxon>Vibrionales</taxon>
        <taxon>Vibrionaceae</taxon>
        <taxon>Vibrio</taxon>
    </lineage>
</organism>
<protein>
    <submittedName>
        <fullName evidence="1">Alpha-amylase</fullName>
    </submittedName>
</protein>
<evidence type="ECO:0000313" key="2">
    <source>
        <dbReference type="Proteomes" id="UP000214596"/>
    </source>
</evidence>
<reference evidence="1 2" key="1">
    <citation type="journal article" date="2017" name="Appl. Environ. Microbiol.">
        <title>Parallel evolution of two clades of a major Atlantic endemic Vibrio parahaemolyticus pathogen lineage by independent acquisition of related pathogenicity islands.</title>
        <authorList>
            <person name="Xu F."/>
            <person name="Gonzalez-Escalona N."/>
            <person name="Drees K.P."/>
            <person name="Sebra R.P."/>
            <person name="Cooper V.S."/>
            <person name="Jones S.H."/>
            <person name="Whistler C.A."/>
        </authorList>
    </citation>
    <scope>NUCLEOTIDE SEQUENCE [LARGE SCALE GENOMIC DNA]</scope>
    <source>
        <strain evidence="1 2">MAVP-3</strain>
    </source>
</reference>
<sequence>AFIDTAHKKGIRVVWDVVMNHTGYATLADMQEFGFGQLYLDDQEAKEVLGEKWTDWQPKSGQSWHSFNDYIKYGDSEAWEKWWG</sequence>
<comment type="caution">
    <text evidence="1">The sequence shown here is derived from an EMBL/GenBank/DDBJ whole genome shotgun (WGS) entry which is preliminary data.</text>
</comment>
<dbReference type="SUPFAM" id="SSF51445">
    <property type="entry name" value="(Trans)glycosidases"/>
    <property type="match status" value="1"/>
</dbReference>